<dbReference type="SUPFAM" id="SSF52980">
    <property type="entry name" value="Restriction endonuclease-like"/>
    <property type="match status" value="1"/>
</dbReference>
<dbReference type="Proteomes" id="UP001254165">
    <property type="component" value="Unassembled WGS sequence"/>
</dbReference>
<name>A0ABU3NP45_9CHLR</name>
<evidence type="ECO:0008006" key="5">
    <source>
        <dbReference type="Google" id="ProtNLM"/>
    </source>
</evidence>
<dbReference type="Gene3D" id="3.40.1350.10">
    <property type="match status" value="1"/>
</dbReference>
<dbReference type="InterPro" id="IPR011856">
    <property type="entry name" value="tRNA_endonuc-like_dom_sf"/>
</dbReference>
<dbReference type="InterPro" id="IPR015093">
    <property type="entry name" value="Card1_endonucl_dom"/>
</dbReference>
<dbReference type="RefSeq" id="WP_315625275.1">
    <property type="nucleotide sequence ID" value="NZ_JAUHMF010000002.1"/>
</dbReference>
<dbReference type="InterPro" id="IPR056339">
    <property type="entry name" value="CARF_Card1"/>
</dbReference>
<proteinExistence type="predicted"/>
<accession>A0ABU3NP45</accession>
<evidence type="ECO:0000259" key="2">
    <source>
        <dbReference type="Pfam" id="PF23400"/>
    </source>
</evidence>
<comment type="caution">
    <text evidence="3">The sequence shown here is derived from an EMBL/GenBank/DDBJ whole genome shotgun (WGS) entry which is preliminary data.</text>
</comment>
<dbReference type="EMBL" id="JAUHMF010000002">
    <property type="protein sequence ID" value="MDT8898612.1"/>
    <property type="molecule type" value="Genomic_DNA"/>
</dbReference>
<dbReference type="Pfam" id="PF09002">
    <property type="entry name" value="Card1_endonuc"/>
    <property type="match status" value="1"/>
</dbReference>
<dbReference type="InterPro" id="IPR011335">
    <property type="entry name" value="Restrct_endonuc-II-like"/>
</dbReference>
<reference evidence="3 4" key="1">
    <citation type="submission" date="2023-07" db="EMBL/GenBank/DDBJ databases">
        <title>Novel species of Thermanaerothrix with wide hydrolytic capabilities.</title>
        <authorList>
            <person name="Zayulina K.S."/>
            <person name="Podosokorskaya O.A."/>
            <person name="Elcheninov A.G."/>
        </authorList>
    </citation>
    <scope>NUCLEOTIDE SEQUENCE [LARGE SCALE GENOMIC DNA]</scope>
    <source>
        <strain evidence="3 4">4228-RoL</strain>
    </source>
</reference>
<sequence length="302" mass="33407">MHLFTLLGEQPIPNLIPLWQAPRAYTRVTFVVTSRTLPQVEVLKAAIAHDPALRQVQVSPPLVVEAYDLAQARTALVRALEQATSPLYLNPTGGTKIMSLAAQQAAHVLGVPWLYVSTEIGQIIHYTAAGEEVKREPIRVRVSVETYLRAHGLEVSLGKPIGAWHNIKTPPPTPGHTLEEDVHQALVQSGRFDDVQRNVYIRKRGSSGHFIDNELDIMVTYNGLLAVGSCKTGKTLSTHLYELSALSRREVAGIYARKALIYRDTEPRPGIRRRARLDDIALVPAADLNQVVNEFSRLLGQS</sequence>
<feature type="domain" description="Card1 endonuclease" evidence="1">
    <location>
        <begin position="175"/>
        <end position="289"/>
    </location>
</feature>
<organism evidence="3 4">
    <name type="scientific">Thermanaerothrix solaris</name>
    <dbReference type="NCBI Taxonomy" id="3058434"/>
    <lineage>
        <taxon>Bacteria</taxon>
        <taxon>Bacillati</taxon>
        <taxon>Chloroflexota</taxon>
        <taxon>Anaerolineae</taxon>
        <taxon>Anaerolineales</taxon>
        <taxon>Anaerolineaceae</taxon>
        <taxon>Thermanaerothrix</taxon>
    </lineage>
</organism>
<feature type="domain" description="Card1 CARF" evidence="2">
    <location>
        <begin position="5"/>
        <end position="147"/>
    </location>
</feature>
<protein>
    <recommendedName>
        <fullName evidence="5">DUF1887 family protein</fullName>
    </recommendedName>
</protein>
<evidence type="ECO:0000259" key="1">
    <source>
        <dbReference type="Pfam" id="PF09002"/>
    </source>
</evidence>
<evidence type="ECO:0000313" key="3">
    <source>
        <dbReference type="EMBL" id="MDT8898612.1"/>
    </source>
</evidence>
<dbReference type="Pfam" id="PF23400">
    <property type="entry name" value="CARF_Card1"/>
    <property type="match status" value="1"/>
</dbReference>
<evidence type="ECO:0000313" key="4">
    <source>
        <dbReference type="Proteomes" id="UP001254165"/>
    </source>
</evidence>
<gene>
    <name evidence="3" type="ORF">QYE77_10050</name>
</gene>
<keyword evidence="4" id="KW-1185">Reference proteome</keyword>
<dbReference type="Gene3D" id="3.40.50.10770">
    <property type="entry name" value="Hypothetical protein VC1899 like domain (Restriction endonuclease-like)"/>
    <property type="match status" value="1"/>
</dbReference>